<accession>A0AAE4HTU0</accession>
<comment type="caution">
    <text evidence="2">The sequence shown here is derived from an EMBL/GenBank/DDBJ whole genome shotgun (WGS) entry which is preliminary data.</text>
</comment>
<organism evidence="2 3">
    <name type="scientific">Enterococcus gallinarum</name>
    <dbReference type="NCBI Taxonomy" id="1353"/>
    <lineage>
        <taxon>Bacteria</taxon>
        <taxon>Bacillati</taxon>
        <taxon>Bacillota</taxon>
        <taxon>Bacilli</taxon>
        <taxon>Lactobacillales</taxon>
        <taxon>Enterococcaceae</taxon>
        <taxon>Enterococcus</taxon>
    </lineage>
</organism>
<feature type="transmembrane region" description="Helical" evidence="1">
    <location>
        <begin position="32"/>
        <end position="50"/>
    </location>
</feature>
<sequence length="52" mass="5764">MKFKNKSLSCSIPTLLMVSTIAANMAILSGFYPFLLVIIAIMFTLIAKLVRE</sequence>
<reference evidence="2" key="1">
    <citation type="submission" date="2023-03" db="EMBL/GenBank/DDBJ databases">
        <authorList>
            <person name="Shen W."/>
            <person name="Cai J."/>
        </authorList>
    </citation>
    <scope>NUCLEOTIDE SEQUENCE</scope>
    <source>
        <strain evidence="2">K69-2</strain>
    </source>
</reference>
<gene>
    <name evidence="2" type="ORF">P7E30_15160</name>
</gene>
<dbReference type="Proteomes" id="UP001183682">
    <property type="component" value="Unassembled WGS sequence"/>
</dbReference>
<evidence type="ECO:0000313" key="3">
    <source>
        <dbReference type="Proteomes" id="UP001183682"/>
    </source>
</evidence>
<dbReference type="RefSeq" id="WP_311810057.1">
    <property type="nucleotide sequence ID" value="NZ_JARPZN010000015.1"/>
</dbReference>
<evidence type="ECO:0000313" key="2">
    <source>
        <dbReference type="EMBL" id="MDT2691515.1"/>
    </source>
</evidence>
<dbReference type="EMBL" id="JARPZN010000015">
    <property type="protein sequence ID" value="MDT2691515.1"/>
    <property type="molecule type" value="Genomic_DNA"/>
</dbReference>
<protein>
    <submittedName>
        <fullName evidence="2">Uncharacterized protein</fullName>
    </submittedName>
</protein>
<keyword evidence="1" id="KW-0472">Membrane</keyword>
<proteinExistence type="predicted"/>
<keyword evidence="1" id="KW-1133">Transmembrane helix</keyword>
<name>A0AAE4HTU0_ENTGA</name>
<dbReference type="AlphaFoldDB" id="A0AAE4HTU0"/>
<evidence type="ECO:0000256" key="1">
    <source>
        <dbReference type="SAM" id="Phobius"/>
    </source>
</evidence>
<keyword evidence="1" id="KW-0812">Transmembrane</keyword>